<proteinExistence type="inferred from homology"/>
<organism evidence="9 10">
    <name type="scientific">Salsuginibacillus halophilus</name>
    <dbReference type="NCBI Taxonomy" id="517424"/>
    <lineage>
        <taxon>Bacteria</taxon>
        <taxon>Bacillati</taxon>
        <taxon>Bacillota</taxon>
        <taxon>Bacilli</taxon>
        <taxon>Bacillales</taxon>
        <taxon>Bacillaceae</taxon>
        <taxon>Salsuginibacillus</taxon>
    </lineage>
</organism>
<keyword evidence="1 7" id="KW-0723">Serine/threonine-protein kinase</keyword>
<dbReference type="EC" id="2.7.11.1" evidence="7"/>
<dbReference type="PANTHER" id="PTHR35526">
    <property type="entry name" value="ANTI-SIGMA-F FACTOR RSBW-RELATED"/>
    <property type="match status" value="1"/>
</dbReference>
<comment type="function">
    <text evidence="7">Binds to sigma F and blocks its ability to form an RNA polymerase holoenzyme (E-sigma F). Phosphorylates SpoIIAA on a serine residue. This phosphorylation may enable SpoIIAA to act as an anti-anti-sigma factor that counteracts SpoIIAB and thus releases sigma F from inhibition.</text>
</comment>
<evidence type="ECO:0000256" key="2">
    <source>
        <dbReference type="ARBA" id="ARBA00022679"/>
    </source>
</evidence>
<dbReference type="NCBIfam" id="TIGR01925">
    <property type="entry name" value="spIIAB"/>
    <property type="match status" value="1"/>
</dbReference>
<dbReference type="EMBL" id="PYAV01000011">
    <property type="protein sequence ID" value="PSL43301.1"/>
    <property type="molecule type" value="Genomic_DNA"/>
</dbReference>
<dbReference type="SMART" id="SM00387">
    <property type="entry name" value="HATPase_c"/>
    <property type="match status" value="1"/>
</dbReference>
<dbReference type="Pfam" id="PF13581">
    <property type="entry name" value="HATPase_c_2"/>
    <property type="match status" value="1"/>
</dbReference>
<feature type="domain" description="Histidine kinase/HSP90-like ATPase" evidence="8">
    <location>
        <begin position="35"/>
        <end position="140"/>
    </location>
</feature>
<dbReference type="PANTHER" id="PTHR35526:SF3">
    <property type="entry name" value="ANTI-SIGMA-F FACTOR RSBW"/>
    <property type="match status" value="1"/>
</dbReference>
<comment type="catalytic activity">
    <reaction evidence="7">
        <text>L-threonyl-[protein] + ATP = O-phospho-L-threonyl-[protein] + ADP + H(+)</text>
        <dbReference type="Rhea" id="RHEA:46608"/>
        <dbReference type="Rhea" id="RHEA-COMP:11060"/>
        <dbReference type="Rhea" id="RHEA-COMP:11605"/>
        <dbReference type="ChEBI" id="CHEBI:15378"/>
        <dbReference type="ChEBI" id="CHEBI:30013"/>
        <dbReference type="ChEBI" id="CHEBI:30616"/>
        <dbReference type="ChEBI" id="CHEBI:61977"/>
        <dbReference type="ChEBI" id="CHEBI:456216"/>
        <dbReference type="EC" id="2.7.11.1"/>
    </reaction>
</comment>
<protein>
    <recommendedName>
        <fullName evidence="7">Anti-sigma F factor</fullName>
        <ecNumber evidence="7">2.7.11.1</ecNumber>
    </recommendedName>
    <alternativeName>
        <fullName evidence="7">Stage II sporulation protein AB</fullName>
    </alternativeName>
</protein>
<evidence type="ECO:0000259" key="8">
    <source>
        <dbReference type="SMART" id="SM00387"/>
    </source>
</evidence>
<dbReference type="GO" id="GO:0106310">
    <property type="term" value="F:protein serine kinase activity"/>
    <property type="evidence" value="ECO:0007669"/>
    <property type="project" value="RHEA"/>
</dbReference>
<keyword evidence="4 7" id="KW-0418">Kinase</keyword>
<dbReference type="GO" id="GO:0030435">
    <property type="term" value="P:sporulation resulting in formation of a cellular spore"/>
    <property type="evidence" value="ECO:0007669"/>
    <property type="project" value="UniProtKB-KW"/>
</dbReference>
<dbReference type="HAMAP" id="MF_00637">
    <property type="entry name" value="Anti_sigma_F"/>
    <property type="match status" value="1"/>
</dbReference>
<keyword evidence="10" id="KW-1185">Reference proteome</keyword>
<dbReference type="Gene3D" id="3.30.565.10">
    <property type="entry name" value="Histidine kinase-like ATPase, C-terminal domain"/>
    <property type="match status" value="1"/>
</dbReference>
<accession>A0A2P8HAU6</accession>
<evidence type="ECO:0000313" key="10">
    <source>
        <dbReference type="Proteomes" id="UP000242310"/>
    </source>
</evidence>
<dbReference type="InterPro" id="IPR010194">
    <property type="entry name" value="Anti-sigma_F"/>
</dbReference>
<dbReference type="GO" id="GO:0016989">
    <property type="term" value="F:sigma factor antagonist activity"/>
    <property type="evidence" value="ECO:0007669"/>
    <property type="project" value="InterPro"/>
</dbReference>
<evidence type="ECO:0000256" key="4">
    <source>
        <dbReference type="ARBA" id="ARBA00022777"/>
    </source>
</evidence>
<keyword evidence="2 7" id="KW-0808">Transferase</keyword>
<dbReference type="GO" id="GO:0004674">
    <property type="term" value="F:protein serine/threonine kinase activity"/>
    <property type="evidence" value="ECO:0007669"/>
    <property type="project" value="UniProtKB-KW"/>
</dbReference>
<evidence type="ECO:0000256" key="3">
    <source>
        <dbReference type="ARBA" id="ARBA00022741"/>
    </source>
</evidence>
<dbReference type="GO" id="GO:0030436">
    <property type="term" value="P:asexual sporulation"/>
    <property type="evidence" value="ECO:0007669"/>
    <property type="project" value="UniProtKB-UniRule"/>
</dbReference>
<evidence type="ECO:0000256" key="1">
    <source>
        <dbReference type="ARBA" id="ARBA00022527"/>
    </source>
</evidence>
<dbReference type="InterPro" id="IPR050267">
    <property type="entry name" value="Anti-sigma-factor_SerPK"/>
</dbReference>
<dbReference type="RefSeq" id="WP_106589439.1">
    <property type="nucleotide sequence ID" value="NZ_PYAV01000011.1"/>
</dbReference>
<dbReference type="Proteomes" id="UP000242310">
    <property type="component" value="Unassembled WGS sequence"/>
</dbReference>
<sequence>MTNEMSITFSAVSENEAFARVSVGAFVSQLDPTMDEVTEIKTVISESVTNAIIHGYNENPAGNITISAWLEDGLVTLTITDEGKGMQNVDEAREPLFTSRPELERSGMGFTIMENFMDEVAVHSVPEKGTTIYMKKHVAKSKAHCS</sequence>
<gene>
    <name evidence="7" type="primary">spoIIAB</name>
    <name evidence="9" type="ORF">B0H94_111127</name>
</gene>
<comment type="catalytic activity">
    <reaction evidence="7">
        <text>L-seryl-[protein] + ATP = O-phospho-L-seryl-[protein] + ADP + H(+)</text>
        <dbReference type="Rhea" id="RHEA:17989"/>
        <dbReference type="Rhea" id="RHEA-COMP:9863"/>
        <dbReference type="Rhea" id="RHEA-COMP:11604"/>
        <dbReference type="ChEBI" id="CHEBI:15378"/>
        <dbReference type="ChEBI" id="CHEBI:29999"/>
        <dbReference type="ChEBI" id="CHEBI:30616"/>
        <dbReference type="ChEBI" id="CHEBI:83421"/>
        <dbReference type="ChEBI" id="CHEBI:456216"/>
        <dbReference type="EC" id="2.7.11.1"/>
    </reaction>
</comment>
<keyword evidence="3 7" id="KW-0547">Nucleotide-binding</keyword>
<evidence type="ECO:0000313" key="9">
    <source>
        <dbReference type="EMBL" id="PSL43301.1"/>
    </source>
</evidence>
<dbReference type="SUPFAM" id="SSF55874">
    <property type="entry name" value="ATPase domain of HSP90 chaperone/DNA topoisomerase II/histidine kinase"/>
    <property type="match status" value="1"/>
</dbReference>
<name>A0A2P8HAU6_9BACI</name>
<reference evidence="9 10" key="1">
    <citation type="submission" date="2018-03" db="EMBL/GenBank/DDBJ databases">
        <title>Genomic Encyclopedia of Type Strains, Phase III (KMG-III): the genomes of soil and plant-associated and newly described type strains.</title>
        <authorList>
            <person name="Whitman W."/>
        </authorList>
    </citation>
    <scope>NUCLEOTIDE SEQUENCE [LARGE SCALE GENOMIC DNA]</scope>
    <source>
        <strain evidence="9 10">CGMCC 1.07653</strain>
    </source>
</reference>
<dbReference type="OrthoDB" id="9768808at2"/>
<keyword evidence="5 7" id="KW-0067">ATP-binding</keyword>
<comment type="similarity">
    <text evidence="7">Belongs to the anti-sigma-factor family.</text>
</comment>
<dbReference type="InterPro" id="IPR036890">
    <property type="entry name" value="HATPase_C_sf"/>
</dbReference>
<dbReference type="AlphaFoldDB" id="A0A2P8HAU6"/>
<evidence type="ECO:0000256" key="5">
    <source>
        <dbReference type="ARBA" id="ARBA00022840"/>
    </source>
</evidence>
<dbReference type="GO" id="GO:0005524">
    <property type="term" value="F:ATP binding"/>
    <property type="evidence" value="ECO:0007669"/>
    <property type="project" value="UniProtKB-KW"/>
</dbReference>
<evidence type="ECO:0000256" key="6">
    <source>
        <dbReference type="ARBA" id="ARBA00022969"/>
    </source>
</evidence>
<keyword evidence="6 7" id="KW-0749">Sporulation</keyword>
<evidence type="ECO:0000256" key="7">
    <source>
        <dbReference type="HAMAP-Rule" id="MF_00637"/>
    </source>
</evidence>
<comment type="caution">
    <text evidence="9">The sequence shown here is derived from an EMBL/GenBank/DDBJ whole genome shotgun (WGS) entry which is preliminary data.</text>
</comment>
<dbReference type="InterPro" id="IPR003594">
    <property type="entry name" value="HATPase_dom"/>
</dbReference>
<dbReference type="GO" id="GO:0042174">
    <property type="term" value="P:negative regulation of sporulation resulting in formation of a cellular spore"/>
    <property type="evidence" value="ECO:0007669"/>
    <property type="project" value="InterPro"/>
</dbReference>